<accession>A0A162NFF0</accession>
<reference evidence="2 3" key="1">
    <citation type="submission" date="2015-06" db="EMBL/GenBank/DDBJ databases">
        <title>Survival trade-offs in plant roots during colonization by closely related pathogenic and mutualistic fungi.</title>
        <authorList>
            <person name="Hacquard S."/>
            <person name="Kracher B."/>
            <person name="Hiruma K."/>
            <person name="Weinman A."/>
            <person name="Muench P."/>
            <person name="Garrido Oter R."/>
            <person name="Ver Loren van Themaat E."/>
            <person name="Dallerey J.-F."/>
            <person name="Damm U."/>
            <person name="Henrissat B."/>
            <person name="Lespinet O."/>
            <person name="Thon M."/>
            <person name="Kemen E."/>
            <person name="McHardy A.C."/>
            <person name="Schulze-Lefert P."/>
            <person name="O'Connell R.J."/>
        </authorList>
    </citation>
    <scope>NUCLEOTIDE SEQUENCE [LARGE SCALE GENOMIC DNA]</scope>
    <source>
        <strain evidence="2 3">MAFF 238704</strain>
    </source>
</reference>
<comment type="caution">
    <text evidence="2">The sequence shown here is derived from an EMBL/GenBank/DDBJ whole genome shotgun (WGS) entry which is preliminary data.</text>
</comment>
<gene>
    <name evidence="2" type="ORF">CI238_07727</name>
</gene>
<dbReference type="AlphaFoldDB" id="A0A162NFF0"/>
<organism evidence="2 3">
    <name type="scientific">Colletotrichum incanum</name>
    <name type="common">Soybean anthracnose fungus</name>
    <dbReference type="NCBI Taxonomy" id="1573173"/>
    <lineage>
        <taxon>Eukaryota</taxon>
        <taxon>Fungi</taxon>
        <taxon>Dikarya</taxon>
        <taxon>Ascomycota</taxon>
        <taxon>Pezizomycotina</taxon>
        <taxon>Sordariomycetes</taxon>
        <taxon>Hypocreomycetidae</taxon>
        <taxon>Glomerellales</taxon>
        <taxon>Glomerellaceae</taxon>
        <taxon>Colletotrichum</taxon>
        <taxon>Colletotrichum spaethianum species complex</taxon>
    </lineage>
</organism>
<protein>
    <submittedName>
        <fullName evidence="2">Uncharacterized protein</fullName>
    </submittedName>
</protein>
<feature type="compositionally biased region" description="Basic and acidic residues" evidence="1">
    <location>
        <begin position="13"/>
        <end position="23"/>
    </location>
</feature>
<dbReference type="Proteomes" id="UP000076584">
    <property type="component" value="Unassembled WGS sequence"/>
</dbReference>
<keyword evidence="3" id="KW-1185">Reference proteome</keyword>
<dbReference type="EMBL" id="LFIW01000563">
    <property type="protein sequence ID" value="KZL85903.1"/>
    <property type="molecule type" value="Genomic_DNA"/>
</dbReference>
<evidence type="ECO:0000313" key="2">
    <source>
        <dbReference type="EMBL" id="KZL85903.1"/>
    </source>
</evidence>
<evidence type="ECO:0000313" key="3">
    <source>
        <dbReference type="Proteomes" id="UP000076584"/>
    </source>
</evidence>
<proteinExistence type="predicted"/>
<feature type="region of interest" description="Disordered" evidence="1">
    <location>
        <begin position="1"/>
        <end position="24"/>
    </location>
</feature>
<evidence type="ECO:0000256" key="1">
    <source>
        <dbReference type="SAM" id="MobiDB-lite"/>
    </source>
</evidence>
<name>A0A162NFF0_COLIC</name>
<sequence length="185" mass="20788">MLSCGAPRRWRSCKPDPTSKEKGATLASFKSQLEDNLKTRETVMVHFKNRIRNLIQDHQKICKELQRRQLDIITHAYASNPNAHRVLGDFLQYEMSDGIQFMLQTEDLVIGFMPKHERGASTEAIGGSKRGTPLDNLVLVPVSNDNGNHETQDTVPDGGKIENARAYATNRQEADTQPKDLLCAE</sequence>